<dbReference type="Proteomes" id="UP000253934">
    <property type="component" value="Unassembled WGS sequence"/>
</dbReference>
<reference evidence="1" key="1">
    <citation type="submission" date="2018-04" db="EMBL/GenBank/DDBJ databases">
        <title>Draft genome sequence of the Candidatus Spirobacillus cienkowskii, a pathogen of freshwater Daphnia species, reconstructed from hemolymph metagenomic reads.</title>
        <authorList>
            <person name="Bresciani L."/>
            <person name="Lemos L.N."/>
            <person name="Wale N."/>
            <person name="Lin J.Y."/>
            <person name="Fernandes G.R."/>
            <person name="Duffy M.A."/>
            <person name="Rodrigues J.M."/>
        </authorList>
    </citation>
    <scope>NUCLEOTIDE SEQUENCE [LARGE SCALE GENOMIC DNA]</scope>
    <source>
        <strain evidence="1">Binning01</strain>
    </source>
</reference>
<evidence type="ECO:0000313" key="2">
    <source>
        <dbReference type="Proteomes" id="UP000253934"/>
    </source>
</evidence>
<name>A0A369KXJ3_9BACT</name>
<accession>A0A369KXJ3</accession>
<gene>
    <name evidence="1" type="ORF">DCC88_05385</name>
</gene>
<dbReference type="EMBL" id="QOVW01000061">
    <property type="protein sequence ID" value="RDB36434.1"/>
    <property type="molecule type" value="Genomic_DNA"/>
</dbReference>
<proteinExistence type="predicted"/>
<keyword evidence="2" id="KW-1185">Reference proteome</keyword>
<dbReference type="AlphaFoldDB" id="A0A369KXJ3"/>
<evidence type="ECO:0000313" key="1">
    <source>
        <dbReference type="EMBL" id="RDB36434.1"/>
    </source>
</evidence>
<organism evidence="1 2">
    <name type="scientific">Spirobacillus cienkowskii</name>
    <dbReference type="NCBI Taxonomy" id="495820"/>
    <lineage>
        <taxon>Bacteria</taxon>
        <taxon>Pseudomonadati</taxon>
        <taxon>Bdellovibrionota</taxon>
        <taxon>Oligoflexia</taxon>
        <taxon>Silvanigrellales</taxon>
        <taxon>Spirobacillus</taxon>
    </lineage>
</organism>
<comment type="caution">
    <text evidence="1">The sequence shown here is derived from an EMBL/GenBank/DDBJ whole genome shotgun (WGS) entry which is preliminary data.</text>
</comment>
<protein>
    <submittedName>
        <fullName evidence="1">Uncharacterized protein</fullName>
    </submittedName>
</protein>
<sequence>MKRNYLLMSPFLFLTLKVFGLFYDDKLNQLNNQCSAYYNYDEDTKVHVWFTLVNNDPTYHWNIQLATLYENNIKFVDDKCKEIKINKIFNIENLKNKKIGLIVNKEKFFQSIYSITAVRNDGEIWKVPNNKMACIFIISAYAPGKFNRMDWKMNNADCYTKNYGTEIYFN</sequence>